<feature type="repeat" description="TPR" evidence="1">
    <location>
        <begin position="112"/>
        <end position="145"/>
    </location>
</feature>
<dbReference type="PROSITE" id="PS50293">
    <property type="entry name" value="TPR_REGION"/>
    <property type="match status" value="5"/>
</dbReference>
<dbReference type="Pfam" id="PF01075">
    <property type="entry name" value="Glyco_transf_9"/>
    <property type="match status" value="1"/>
</dbReference>
<feature type="repeat" description="TPR" evidence="1">
    <location>
        <begin position="78"/>
        <end position="111"/>
    </location>
</feature>
<keyword evidence="3" id="KW-1185">Reference proteome</keyword>
<dbReference type="Pfam" id="PF13414">
    <property type="entry name" value="TPR_11"/>
    <property type="match status" value="2"/>
</dbReference>
<name>A0A975RAU4_9GAMM</name>
<dbReference type="SUPFAM" id="SSF53756">
    <property type="entry name" value="UDP-Glycosyltransferase/glycogen phosphorylase"/>
    <property type="match status" value="1"/>
</dbReference>
<dbReference type="Pfam" id="PF14559">
    <property type="entry name" value="TPR_19"/>
    <property type="match status" value="1"/>
</dbReference>
<feature type="repeat" description="TPR" evidence="1">
    <location>
        <begin position="180"/>
        <end position="213"/>
    </location>
</feature>
<feature type="repeat" description="TPR" evidence="1">
    <location>
        <begin position="146"/>
        <end position="179"/>
    </location>
</feature>
<dbReference type="SMART" id="SM00028">
    <property type="entry name" value="TPR"/>
    <property type="match status" value="10"/>
</dbReference>
<organism evidence="2 3">
    <name type="scientific">Methylomonas paludis</name>
    <dbReference type="NCBI Taxonomy" id="1173101"/>
    <lineage>
        <taxon>Bacteria</taxon>
        <taxon>Pseudomonadati</taxon>
        <taxon>Pseudomonadota</taxon>
        <taxon>Gammaproteobacteria</taxon>
        <taxon>Methylococcales</taxon>
        <taxon>Methylococcaceae</taxon>
        <taxon>Methylomonas</taxon>
    </lineage>
</organism>
<keyword evidence="1" id="KW-0802">TPR repeat</keyword>
<reference evidence="2" key="1">
    <citation type="submission" date="2021-04" db="EMBL/GenBank/DDBJ databases">
        <title>Draft genome sequence data of methanotrophic Methylovulum sp. strain S1L and Methylomonas sp. strain S2AM isolated from boreal lake water columns.</title>
        <authorList>
            <person name="Rissanen A.J."/>
            <person name="Mangayil R."/>
            <person name="Svenning M.M."/>
            <person name="Khanongnuch R."/>
        </authorList>
    </citation>
    <scope>NUCLEOTIDE SEQUENCE</scope>
    <source>
        <strain evidence="2">S2AM</strain>
    </source>
</reference>
<dbReference type="Pfam" id="PF13181">
    <property type="entry name" value="TPR_8"/>
    <property type="match status" value="1"/>
</dbReference>
<dbReference type="Pfam" id="PF13432">
    <property type="entry name" value="TPR_16"/>
    <property type="match status" value="1"/>
</dbReference>
<dbReference type="Pfam" id="PF00515">
    <property type="entry name" value="TPR_1"/>
    <property type="match status" value="2"/>
</dbReference>
<dbReference type="InterPro" id="IPR037919">
    <property type="entry name" value="OGT"/>
</dbReference>
<protein>
    <submittedName>
        <fullName evidence="2">Tetratricopeptide repeat protein</fullName>
    </submittedName>
</protein>
<dbReference type="Proteomes" id="UP000676649">
    <property type="component" value="Chromosome"/>
</dbReference>
<dbReference type="GO" id="GO:0097363">
    <property type="term" value="F:protein O-acetylglucosaminyltransferase activity"/>
    <property type="evidence" value="ECO:0007669"/>
    <property type="project" value="TreeGrafter"/>
</dbReference>
<dbReference type="Gene3D" id="3.40.50.2000">
    <property type="entry name" value="Glycogen Phosphorylase B"/>
    <property type="match status" value="1"/>
</dbReference>
<dbReference type="InterPro" id="IPR019734">
    <property type="entry name" value="TPR_rpt"/>
</dbReference>
<dbReference type="PANTHER" id="PTHR44366:SF1">
    <property type="entry name" value="UDP-N-ACETYLGLUCOSAMINE--PEPTIDE N-ACETYLGLUCOSAMINYLTRANSFERASE 110 KDA SUBUNIT"/>
    <property type="match status" value="1"/>
</dbReference>
<dbReference type="EMBL" id="CP073754">
    <property type="protein sequence ID" value="QWF71659.1"/>
    <property type="molecule type" value="Genomic_DNA"/>
</dbReference>
<feature type="repeat" description="TPR" evidence="1">
    <location>
        <begin position="214"/>
        <end position="247"/>
    </location>
</feature>
<dbReference type="InterPro" id="IPR002201">
    <property type="entry name" value="Glyco_trans_9"/>
</dbReference>
<dbReference type="Gene3D" id="1.25.40.10">
    <property type="entry name" value="Tetratricopeptide repeat domain"/>
    <property type="match status" value="5"/>
</dbReference>
<evidence type="ECO:0000313" key="2">
    <source>
        <dbReference type="EMBL" id="QWF71659.1"/>
    </source>
</evidence>
<dbReference type="SUPFAM" id="SSF48452">
    <property type="entry name" value="TPR-like"/>
    <property type="match status" value="2"/>
</dbReference>
<dbReference type="AlphaFoldDB" id="A0A975RAU4"/>
<feature type="repeat" description="TPR" evidence="1">
    <location>
        <begin position="316"/>
        <end position="349"/>
    </location>
</feature>
<gene>
    <name evidence="2" type="ORF">KEF85_04045</name>
</gene>
<sequence>MQTKKISAKQAERIQQALMLHYAGRFSEAEAQYRNLLKLFPQHPQLLAGMGTLALQQENYAEAEKFLSRSLAVMKRQPNVHCNLGTALVKLNKFDAALRNFDQAIALDPGSALAYNNRGSILHQLQNFQAALGNFDDAIAIDSNYAEAYYNRGLVLEDMGRFSEALGNFQNAISLKPDYAKAYFNLGNVLINLDRIADAVTSYGLALNYKPDYLEAFVNRGNLLKDLKRFPEAIEHLQQALALDPESAMIHYNLGLAYYDSYQYDKALGYYETAISLAPDLVEAYNNLGRVLQQLNQYQAAFDNYETALAIDPQDIIAINNLGTLYKDMQKLAEAEASYQHAIELKPDDPDAYWNISLVKLLSGDYLEGWRLYEWRWQTEYKKDISRFQQPVWLGEENINGKTLLVYPEQGYGDFIQFCRYVALLQDAGARVVLGCPKPLLSLLTTVKGPVTLIEKGQQLPDFDLQCPIMSLPLAFQTRLENIPTAIPYLYADADKQQGWQQQLGNDKRIKIGLVWSGSTTHKNDFNRSIPVELLAPLLAMPVEFHCLQKEVRPEDVAKIAALSQMQLHQESLEDFSDTAALISVMDLVISVDTSVAHLTGALGKPVWILLQYAPDYRWLLHKNDSPWYPTATLFRQTSPGDWSEVIMALIARLSSPNQITEFKPALLPQSSDSGSTTFGG</sequence>
<dbReference type="PROSITE" id="PS50005">
    <property type="entry name" value="TPR"/>
    <property type="match status" value="8"/>
</dbReference>
<dbReference type="PANTHER" id="PTHR44366">
    <property type="entry name" value="UDP-N-ACETYLGLUCOSAMINE--PEPTIDE N-ACETYLGLUCOSAMINYLTRANSFERASE 110 KDA SUBUNIT"/>
    <property type="match status" value="1"/>
</dbReference>
<evidence type="ECO:0000313" key="3">
    <source>
        <dbReference type="Proteomes" id="UP000676649"/>
    </source>
</evidence>
<accession>A0A975RAU4</accession>
<evidence type="ECO:0000256" key="1">
    <source>
        <dbReference type="PROSITE-ProRule" id="PRU00339"/>
    </source>
</evidence>
<proteinExistence type="predicted"/>
<dbReference type="GO" id="GO:0006493">
    <property type="term" value="P:protein O-linked glycosylation"/>
    <property type="evidence" value="ECO:0007669"/>
    <property type="project" value="InterPro"/>
</dbReference>
<feature type="repeat" description="TPR" evidence="1">
    <location>
        <begin position="248"/>
        <end position="281"/>
    </location>
</feature>
<dbReference type="RefSeq" id="WP_215583441.1">
    <property type="nucleotide sequence ID" value="NZ_CP073754.1"/>
</dbReference>
<dbReference type="InterPro" id="IPR011990">
    <property type="entry name" value="TPR-like_helical_dom_sf"/>
</dbReference>
<dbReference type="KEGG" id="mpad:KEF85_04045"/>
<feature type="repeat" description="TPR" evidence="1">
    <location>
        <begin position="282"/>
        <end position="315"/>
    </location>
</feature>